<dbReference type="Proteomes" id="UP000323956">
    <property type="component" value="Unassembled WGS sequence"/>
</dbReference>
<protein>
    <submittedName>
        <fullName evidence="2">Uncharacterized protein</fullName>
    </submittedName>
</protein>
<evidence type="ECO:0000313" key="2">
    <source>
        <dbReference type="EMBL" id="SIR14196.1"/>
    </source>
</evidence>
<feature type="compositionally biased region" description="Polar residues" evidence="1">
    <location>
        <begin position="58"/>
        <end position="72"/>
    </location>
</feature>
<organism evidence="2 3">
    <name type="scientific">Paracoccus thiocyanatus</name>
    <dbReference type="NCBI Taxonomy" id="34006"/>
    <lineage>
        <taxon>Bacteria</taxon>
        <taxon>Pseudomonadati</taxon>
        <taxon>Pseudomonadota</taxon>
        <taxon>Alphaproteobacteria</taxon>
        <taxon>Rhodobacterales</taxon>
        <taxon>Paracoccaceae</taxon>
        <taxon>Paracoccus</taxon>
    </lineage>
</organism>
<reference evidence="2 3" key="1">
    <citation type="submission" date="2017-01" db="EMBL/GenBank/DDBJ databases">
        <authorList>
            <person name="Varghese N."/>
            <person name="Submissions S."/>
        </authorList>
    </citation>
    <scope>NUCLEOTIDE SEQUENCE [LARGE SCALE GENOMIC DNA]</scope>
    <source>
        <strain evidence="2 3">ATCC 700171</strain>
    </source>
</reference>
<feature type="compositionally biased region" description="Acidic residues" evidence="1">
    <location>
        <begin position="74"/>
        <end position="84"/>
    </location>
</feature>
<dbReference type="EMBL" id="FTMK01000027">
    <property type="protein sequence ID" value="SIR14196.1"/>
    <property type="molecule type" value="Genomic_DNA"/>
</dbReference>
<dbReference type="AlphaFoldDB" id="A0A1N6YI80"/>
<proteinExistence type="predicted"/>
<feature type="region of interest" description="Disordered" evidence="1">
    <location>
        <begin position="1"/>
        <end position="92"/>
    </location>
</feature>
<sequence>MAHASRKKFGPGQQDQGKGDGTGGMAPDTAENLPENMVLSNRDTARHSGQRGLDSRHVQTQQHQDNIASQSDADAGDLPDEASDDAPVRDEP</sequence>
<name>A0A1N6YI80_9RHOB</name>
<gene>
    <name evidence="2" type="ORF">SAMN05421641_1278</name>
</gene>
<evidence type="ECO:0000313" key="3">
    <source>
        <dbReference type="Proteomes" id="UP000323956"/>
    </source>
</evidence>
<accession>A0A1N6YI80</accession>
<evidence type="ECO:0000256" key="1">
    <source>
        <dbReference type="SAM" id="MobiDB-lite"/>
    </source>
</evidence>
<dbReference type="RefSeq" id="WP_188128678.1">
    <property type="nucleotide sequence ID" value="NZ_FTMK01000027.1"/>
</dbReference>